<dbReference type="STRING" id="288705.RSal33209_3088"/>
<dbReference type="Pfam" id="PF19803">
    <property type="entry name" value="DUF6286"/>
    <property type="match status" value="1"/>
</dbReference>
<dbReference type="InterPro" id="IPR046253">
    <property type="entry name" value="DUF6286"/>
</dbReference>
<reference evidence="5" key="1">
    <citation type="journal article" date="2008" name="J. Bacteriol.">
        <title>Genome sequence of the fish pathogen Renibacterium salmoninarum suggests reductive evolution away from an environmental Arthrobacter ancestor.</title>
        <authorList>
            <person name="Wiens G.D."/>
            <person name="Rockey D.D."/>
            <person name="Wu Z."/>
            <person name="Chang J."/>
            <person name="Levy R."/>
            <person name="Crane S."/>
            <person name="Chen D.S."/>
            <person name="Capri G.R."/>
            <person name="Burnett J.R."/>
            <person name="Sudheesh P.S."/>
            <person name="Schipma M.J."/>
            <person name="Burd H."/>
            <person name="Bhattacharyya A."/>
            <person name="Rhodes L.D."/>
            <person name="Kaul R."/>
            <person name="Strom M.S."/>
        </authorList>
    </citation>
    <scope>NUCLEOTIDE SEQUENCE [LARGE SCALE GENOMIC DNA]</scope>
    <source>
        <strain evidence="5">ATCC 33209 / DSM 20767 / JCM 11484 / NBRC 15589 / NCIMB 2235</strain>
    </source>
</reference>
<accession>A9WUD8</accession>
<feature type="region of interest" description="Disordered" evidence="1">
    <location>
        <begin position="1"/>
        <end position="33"/>
    </location>
</feature>
<evidence type="ECO:0000313" key="5">
    <source>
        <dbReference type="Proteomes" id="UP000002007"/>
    </source>
</evidence>
<gene>
    <name evidence="4" type="ordered locus">RSal33209_3088</name>
</gene>
<feature type="transmembrane region" description="Helical" evidence="2">
    <location>
        <begin position="102"/>
        <end position="120"/>
    </location>
</feature>
<dbReference type="eggNOG" id="ENOG5031I8T">
    <property type="taxonomic scope" value="Bacteria"/>
</dbReference>
<name>A9WUD8_RENSM</name>
<evidence type="ECO:0000313" key="4">
    <source>
        <dbReference type="EMBL" id="ABY24809.1"/>
    </source>
</evidence>
<proteinExistence type="predicted"/>
<keyword evidence="2" id="KW-1133">Transmembrane helix</keyword>
<evidence type="ECO:0000256" key="1">
    <source>
        <dbReference type="SAM" id="MobiDB-lite"/>
    </source>
</evidence>
<sequence>MSSTDVLAQFRPEEEPAAPKNQSGSTPAPAGGKSLDLTRAVRRELSSSRAIISGVAAFIITVLSIYALLECGLRIVNQPAWLIDPQTALDRLAQLPQGMTPVLLGVIGAVLLLFGLIFFLKAVRPGRRARHTLVDPRIAVVVDDEVIASALARRARLASGVTQEQVMVVVSQHNVVVNVRPTSGVALNSESIKAAIENELESMQPKPLPQVRVNVAATGVIGV</sequence>
<dbReference type="HOGENOM" id="CLU_114398_0_0_11"/>
<dbReference type="AlphaFoldDB" id="A9WUD8"/>
<feature type="transmembrane region" description="Helical" evidence="2">
    <location>
        <begin position="50"/>
        <end position="69"/>
    </location>
</feature>
<organism evidence="4 5">
    <name type="scientific">Renibacterium salmoninarum (strain ATCC 33209 / DSM 20767 / JCM 11484 / NBRC 15589 / NCIMB 2235)</name>
    <dbReference type="NCBI Taxonomy" id="288705"/>
    <lineage>
        <taxon>Bacteria</taxon>
        <taxon>Bacillati</taxon>
        <taxon>Actinomycetota</taxon>
        <taxon>Actinomycetes</taxon>
        <taxon>Micrococcales</taxon>
        <taxon>Micrococcaceae</taxon>
        <taxon>Renibacterium</taxon>
    </lineage>
</organism>
<keyword evidence="5" id="KW-1185">Reference proteome</keyword>
<keyword evidence="2" id="KW-0472">Membrane</keyword>
<dbReference type="KEGG" id="rsa:RSal33209_3088"/>
<dbReference type="Proteomes" id="UP000002007">
    <property type="component" value="Chromosome"/>
</dbReference>
<protein>
    <recommendedName>
        <fullName evidence="3">DUF6286 domain-containing protein</fullName>
    </recommendedName>
</protein>
<dbReference type="RefSeq" id="WP_012246453.1">
    <property type="nucleotide sequence ID" value="NC_010168.1"/>
</dbReference>
<dbReference type="EMBL" id="CP000910">
    <property type="protein sequence ID" value="ABY24809.1"/>
    <property type="molecule type" value="Genomic_DNA"/>
</dbReference>
<evidence type="ECO:0000259" key="3">
    <source>
        <dbReference type="Pfam" id="PF19803"/>
    </source>
</evidence>
<evidence type="ECO:0000256" key="2">
    <source>
        <dbReference type="SAM" id="Phobius"/>
    </source>
</evidence>
<feature type="domain" description="DUF6286" evidence="3">
    <location>
        <begin position="114"/>
        <end position="215"/>
    </location>
</feature>
<keyword evidence="2" id="KW-0812">Transmembrane</keyword>